<organism evidence="1 2">
    <name type="scientific">Duffyella gerundensis</name>
    <dbReference type="NCBI Taxonomy" id="1619313"/>
    <lineage>
        <taxon>Bacteria</taxon>
        <taxon>Pseudomonadati</taxon>
        <taxon>Pseudomonadota</taxon>
        <taxon>Gammaproteobacteria</taxon>
        <taxon>Enterobacterales</taxon>
        <taxon>Erwiniaceae</taxon>
        <taxon>Duffyella</taxon>
    </lineage>
</organism>
<dbReference type="Proteomes" id="UP000059419">
    <property type="component" value="Chromosome 1"/>
</dbReference>
<dbReference type="STRING" id="1619313.EM595_0197"/>
<dbReference type="OrthoDB" id="6522847at2"/>
<protein>
    <submittedName>
        <fullName evidence="1">Uncharacterized protein</fullName>
    </submittedName>
</protein>
<gene>
    <name evidence="1" type="ORF">EM595_0197</name>
</gene>
<sequence>MSDDLMHDMNRVIGETVLQLIHEHQQPGKNALLAKLVWQAEQEEDEARLLALWQARRTLHPAKSRGTVHQLHNAPAY</sequence>
<keyword evidence="2" id="KW-1185">Reference proteome</keyword>
<evidence type="ECO:0000313" key="2">
    <source>
        <dbReference type="Proteomes" id="UP000059419"/>
    </source>
</evidence>
<name>A0A0U5GHV0_9GAMM</name>
<dbReference type="PATRIC" id="fig|1619313.3.peg.204"/>
<accession>A0A0U5GHV0</accession>
<proteinExistence type="predicted"/>
<reference evidence="2" key="1">
    <citation type="submission" date="2015-11" db="EMBL/GenBank/DDBJ databases">
        <authorList>
            <person name="Blom J."/>
        </authorList>
    </citation>
    <scope>NUCLEOTIDE SEQUENCE [LARGE SCALE GENOMIC DNA]</scope>
</reference>
<dbReference type="RefSeq" id="WP_157883832.1">
    <property type="nucleotide sequence ID" value="NZ_CP072598.1"/>
</dbReference>
<evidence type="ECO:0000313" key="1">
    <source>
        <dbReference type="EMBL" id="CUU22434.1"/>
    </source>
</evidence>
<dbReference type="AlphaFoldDB" id="A0A0U5GHV0"/>
<dbReference type="KEGG" id="ege:EM595_0197"/>
<dbReference type="GeneID" id="84614811"/>
<dbReference type="EMBL" id="LN907827">
    <property type="protein sequence ID" value="CUU22434.1"/>
    <property type="molecule type" value="Genomic_DNA"/>
</dbReference>